<feature type="domain" description="C2H2-type" evidence="10">
    <location>
        <begin position="718"/>
        <end position="746"/>
    </location>
</feature>
<dbReference type="InterPro" id="IPR036236">
    <property type="entry name" value="Znf_C2H2_sf"/>
</dbReference>
<keyword evidence="4 8" id="KW-0863">Zinc-finger</keyword>
<feature type="domain" description="C2H2-type" evidence="10">
    <location>
        <begin position="747"/>
        <end position="774"/>
    </location>
</feature>
<dbReference type="Pfam" id="PF13912">
    <property type="entry name" value="zf-C2H2_6"/>
    <property type="match status" value="1"/>
</dbReference>
<keyword evidence="7" id="KW-0539">Nucleus</keyword>
<comment type="caution">
    <text evidence="11">The sequence shown here is derived from an EMBL/GenBank/DDBJ whole genome shotgun (WGS) entry which is preliminary data.</text>
</comment>
<accession>A0ABD0S8V6</accession>
<reference evidence="11 12" key="1">
    <citation type="submission" date="2024-06" db="EMBL/GenBank/DDBJ databases">
        <title>A chromosome-level genome assembly of beet webworm, Loxostege sticticalis.</title>
        <authorList>
            <person name="Zhang Y."/>
        </authorList>
    </citation>
    <scope>NUCLEOTIDE SEQUENCE [LARGE SCALE GENOMIC DNA]</scope>
    <source>
        <strain evidence="11">AQ028</strain>
        <tissue evidence="11">Male pupae</tissue>
    </source>
</reference>
<feature type="compositionally biased region" description="Basic and acidic residues" evidence="9">
    <location>
        <begin position="263"/>
        <end position="272"/>
    </location>
</feature>
<evidence type="ECO:0000256" key="1">
    <source>
        <dbReference type="ARBA" id="ARBA00004123"/>
    </source>
</evidence>
<feature type="compositionally biased region" description="Acidic residues" evidence="9">
    <location>
        <begin position="273"/>
        <end position="283"/>
    </location>
</feature>
<organism evidence="11 12">
    <name type="scientific">Loxostege sticticalis</name>
    <name type="common">Beet webworm moth</name>
    <dbReference type="NCBI Taxonomy" id="481309"/>
    <lineage>
        <taxon>Eukaryota</taxon>
        <taxon>Metazoa</taxon>
        <taxon>Ecdysozoa</taxon>
        <taxon>Arthropoda</taxon>
        <taxon>Hexapoda</taxon>
        <taxon>Insecta</taxon>
        <taxon>Pterygota</taxon>
        <taxon>Neoptera</taxon>
        <taxon>Endopterygota</taxon>
        <taxon>Lepidoptera</taxon>
        <taxon>Glossata</taxon>
        <taxon>Ditrysia</taxon>
        <taxon>Pyraloidea</taxon>
        <taxon>Crambidae</taxon>
        <taxon>Pyraustinae</taxon>
        <taxon>Loxostege</taxon>
    </lineage>
</organism>
<dbReference type="FunFam" id="3.30.160.60:FF:000202">
    <property type="entry name" value="Zinc finger protein 574"/>
    <property type="match status" value="1"/>
</dbReference>
<dbReference type="PROSITE" id="PS00028">
    <property type="entry name" value="ZINC_FINGER_C2H2_1"/>
    <property type="match status" value="11"/>
</dbReference>
<dbReference type="FunFam" id="3.30.160.60:FF:000512">
    <property type="entry name" value="zinc finger protein 197 isoform X1"/>
    <property type="match status" value="1"/>
</dbReference>
<keyword evidence="3" id="KW-0677">Repeat</keyword>
<feature type="domain" description="C2H2-type" evidence="10">
    <location>
        <begin position="605"/>
        <end position="632"/>
    </location>
</feature>
<feature type="domain" description="C2H2-type" evidence="10">
    <location>
        <begin position="661"/>
        <end position="688"/>
    </location>
</feature>
<dbReference type="GO" id="GO:0043565">
    <property type="term" value="F:sequence-specific DNA binding"/>
    <property type="evidence" value="ECO:0007669"/>
    <property type="project" value="UniProtKB-ARBA"/>
</dbReference>
<evidence type="ECO:0000256" key="7">
    <source>
        <dbReference type="ARBA" id="ARBA00023242"/>
    </source>
</evidence>
<evidence type="ECO:0000256" key="9">
    <source>
        <dbReference type="SAM" id="MobiDB-lite"/>
    </source>
</evidence>
<dbReference type="GO" id="GO:0005694">
    <property type="term" value="C:chromosome"/>
    <property type="evidence" value="ECO:0007669"/>
    <property type="project" value="UniProtKB-ARBA"/>
</dbReference>
<feature type="domain" description="C2H2-type" evidence="10">
    <location>
        <begin position="803"/>
        <end position="832"/>
    </location>
</feature>
<dbReference type="AlphaFoldDB" id="A0ABD0S8V6"/>
<keyword evidence="2" id="KW-0479">Metal-binding</keyword>
<dbReference type="Proteomes" id="UP001549921">
    <property type="component" value="Unassembled WGS sequence"/>
</dbReference>
<dbReference type="GO" id="GO:0008270">
    <property type="term" value="F:zinc ion binding"/>
    <property type="evidence" value="ECO:0007669"/>
    <property type="project" value="UniProtKB-KW"/>
</dbReference>
<evidence type="ECO:0000313" key="12">
    <source>
        <dbReference type="Proteomes" id="UP001549921"/>
    </source>
</evidence>
<evidence type="ECO:0000256" key="4">
    <source>
        <dbReference type="ARBA" id="ARBA00022771"/>
    </source>
</evidence>
<dbReference type="SUPFAM" id="SSF57667">
    <property type="entry name" value="beta-beta-alpha zinc fingers"/>
    <property type="match status" value="5"/>
</dbReference>
<dbReference type="Gene3D" id="3.30.160.60">
    <property type="entry name" value="Classic Zinc Finger"/>
    <property type="match status" value="10"/>
</dbReference>
<evidence type="ECO:0000259" key="10">
    <source>
        <dbReference type="PROSITE" id="PS50157"/>
    </source>
</evidence>
<dbReference type="GO" id="GO:0005634">
    <property type="term" value="C:nucleus"/>
    <property type="evidence" value="ECO:0007669"/>
    <property type="project" value="UniProtKB-SubCell"/>
</dbReference>
<protein>
    <recommendedName>
        <fullName evidence="10">C2H2-type domain-containing protein</fullName>
    </recommendedName>
</protein>
<dbReference type="FunFam" id="3.30.160.60:FF:001732">
    <property type="entry name" value="Zgc:162936"/>
    <property type="match status" value="1"/>
</dbReference>
<dbReference type="InterPro" id="IPR013087">
    <property type="entry name" value="Znf_C2H2_type"/>
</dbReference>
<dbReference type="GO" id="GO:0032502">
    <property type="term" value="P:developmental process"/>
    <property type="evidence" value="ECO:0007669"/>
    <property type="project" value="UniProtKB-ARBA"/>
</dbReference>
<feature type="domain" description="C2H2-type" evidence="10">
    <location>
        <begin position="689"/>
        <end position="717"/>
    </location>
</feature>
<feature type="region of interest" description="Disordered" evidence="9">
    <location>
        <begin position="262"/>
        <end position="292"/>
    </location>
</feature>
<evidence type="ECO:0000313" key="11">
    <source>
        <dbReference type="EMBL" id="KAL0810302.1"/>
    </source>
</evidence>
<feature type="domain" description="C2H2-type" evidence="10">
    <location>
        <begin position="633"/>
        <end position="660"/>
    </location>
</feature>
<feature type="domain" description="C2H2-type" evidence="10">
    <location>
        <begin position="548"/>
        <end position="575"/>
    </location>
</feature>
<gene>
    <name evidence="11" type="ORF">ABMA28_010461</name>
</gene>
<evidence type="ECO:0000256" key="5">
    <source>
        <dbReference type="ARBA" id="ARBA00022833"/>
    </source>
</evidence>
<dbReference type="FunFam" id="3.30.160.60:FF:000145">
    <property type="entry name" value="Zinc finger protein 574"/>
    <property type="match status" value="1"/>
</dbReference>
<dbReference type="PROSITE" id="PS50157">
    <property type="entry name" value="ZINC_FINGER_C2H2_2"/>
    <property type="match status" value="11"/>
</dbReference>
<evidence type="ECO:0000256" key="3">
    <source>
        <dbReference type="ARBA" id="ARBA00022737"/>
    </source>
</evidence>
<evidence type="ECO:0000256" key="2">
    <source>
        <dbReference type="ARBA" id="ARBA00022723"/>
    </source>
</evidence>
<dbReference type="PANTHER" id="PTHR24390:SF159">
    <property type="entry name" value="GROWTH FACTOR INDEPENDENT 1 TRANSCRIPTIONAL REPRESSOR"/>
    <property type="match status" value="1"/>
</dbReference>
<evidence type="ECO:0000256" key="6">
    <source>
        <dbReference type="ARBA" id="ARBA00023125"/>
    </source>
</evidence>
<dbReference type="PANTHER" id="PTHR24390">
    <property type="entry name" value="ZINC FINGER PROTEIN"/>
    <property type="match status" value="1"/>
</dbReference>
<feature type="domain" description="C2H2-type" evidence="10">
    <location>
        <begin position="512"/>
        <end position="539"/>
    </location>
</feature>
<keyword evidence="5" id="KW-0862">Zinc</keyword>
<dbReference type="EMBL" id="JBEDNZ010000026">
    <property type="protein sequence ID" value="KAL0810302.1"/>
    <property type="molecule type" value="Genomic_DNA"/>
</dbReference>
<dbReference type="SMART" id="SM00355">
    <property type="entry name" value="ZnF_C2H2"/>
    <property type="match status" value="12"/>
</dbReference>
<name>A0ABD0S8V6_LOXSC</name>
<keyword evidence="6" id="KW-0238">DNA-binding</keyword>
<feature type="domain" description="C2H2-type" evidence="10">
    <location>
        <begin position="775"/>
        <end position="802"/>
    </location>
</feature>
<comment type="subcellular location">
    <subcellularLocation>
        <location evidence="1">Nucleus</location>
    </subcellularLocation>
</comment>
<dbReference type="FunFam" id="3.30.160.60:FF:002343">
    <property type="entry name" value="Zinc finger protein 33A"/>
    <property type="match status" value="1"/>
</dbReference>
<dbReference type="Pfam" id="PF12874">
    <property type="entry name" value="zf-met"/>
    <property type="match status" value="1"/>
</dbReference>
<dbReference type="FunFam" id="3.30.160.60:FF:000446">
    <property type="entry name" value="Zinc finger protein"/>
    <property type="match status" value="1"/>
</dbReference>
<feature type="domain" description="C2H2-type" evidence="10">
    <location>
        <begin position="576"/>
        <end position="603"/>
    </location>
</feature>
<evidence type="ECO:0000256" key="8">
    <source>
        <dbReference type="PROSITE-ProRule" id="PRU00042"/>
    </source>
</evidence>
<dbReference type="Pfam" id="PF00096">
    <property type="entry name" value="zf-C2H2"/>
    <property type="match status" value="5"/>
</dbReference>
<sequence length="955" mass="106895">MERIQNCLICNITVGVSARNCVNIFEDKNSLQGDKKLPELIGEIVGKTISESSIVSHIICKKCQRACIEYDGIKRRLEVISTEIKDNFNKTSQLHTNNDNVNALVKKETKRIVLSKSKLQPLPANYIIDVEKLAAVSKSNIILNSVSAANSNFVIDVDKYGGSKTNDADDMASLFKIPTSMPKTSVNLVATIGTTVLTQTLKSTTSESDPLEVTASDISLIMSPAKTTDTKTVSTSLQTNSTKYPQLSFNIDSLPKDFLATSDKSETKKENDDNSSDDNDTENNDDHPMEIDEDCSLAVVPVRTDEEGKLVFDVDANKSKSNNFLDLNLLLSPDNQDQTNDADSKYILDKLQILKDNDDDDDDDEQTIVMKNSEGTTIIRMAAGQKVVYDGENFSFVPDAQPDNDSQDSNDESQIELQVSGDEETANAIIAAAQEQGGAFIKVESGEMFRVKSVQSKVDDEESLMHIQSIVEVENGQYKCQLCSKNSHIQPFAGDADSIMQHLKMVHNARVYICQICGHVMRKRTEYTTHIEEHSEKTRSVMNKSRVHTCAVCKRRYNSRTLLAAHLNTHTGARPYACADCHKGFASKYTLQAHEKTHLDRPRPFKCDMCGKAFLTLQNLTQHEKTHSNVKEFVCKICDKAFSTQHNLEVHGVIHTGRKPFFCSVCNKAFARRAEVKDHMRIHTGERPFACDICGATFTQRSNLLSHKRSTHMDDRRYHCQSCPKKFKRRRLLDYHIKSAHTGERPLKCEVCRATFVYPEHYKKHLKIHSGEKPFACEVCGKTFNSRDNRNTHRFVHSDKKPYECLSCGAGYMRKQLLYAHMNSTGHVAESIVVNQPRVIKATENGILTPLVDVNGLEIKTDKLSNAIFETTEELELDENDIHSVETTIQGLVQGGQEATFYTLDNLEGIIDGSADDAKLVDSRQILTTDAKGDTMRLIQVQLPDGKTGWVAIDH</sequence>
<proteinExistence type="predicted"/>
<dbReference type="GO" id="GO:0045893">
    <property type="term" value="P:positive regulation of DNA-templated transcription"/>
    <property type="evidence" value="ECO:0007669"/>
    <property type="project" value="UniProtKB-ARBA"/>
</dbReference>